<gene>
    <name evidence="3" type="ORF">BK131_09405</name>
    <name evidence="2" type="ORF">PAHA3_2746</name>
</gene>
<reference evidence="2 4" key="1">
    <citation type="journal article" date="2016" name="Genome Announc.">
        <title>Draft Genome Sequence of Paenibacillus amylolyticus Heshi-A3, Isolated from Fermented Rice Bran in a Japanese Fermented Seafood Dish.</title>
        <authorList>
            <person name="Akuzawa S."/>
            <person name="Nagaoka J."/>
            <person name="Kanekatsu M."/>
            <person name="Kubota E."/>
            <person name="Ohtake R."/>
            <person name="Suzuki T."/>
            <person name="Kanesaki Y."/>
        </authorList>
    </citation>
    <scope>NUCLEOTIDE SEQUENCE [LARGE SCALE GENOMIC DNA]</scope>
    <source>
        <strain evidence="2 4">Heshi-A3</strain>
    </source>
</reference>
<evidence type="ECO:0000313" key="5">
    <source>
        <dbReference type="Proteomes" id="UP000187134"/>
    </source>
</evidence>
<reference evidence="3 5" key="3">
    <citation type="submission" date="2016-11" db="EMBL/GenBank/DDBJ databases">
        <title>Paenibacillus species isolates.</title>
        <authorList>
            <person name="Beno S.M."/>
        </authorList>
    </citation>
    <scope>NUCLEOTIDE SEQUENCE [LARGE SCALE GENOMIC DNA]</scope>
    <source>
        <strain evidence="3 5">FSL H8-0246</strain>
    </source>
</reference>
<feature type="transmembrane region" description="Helical" evidence="1">
    <location>
        <begin position="98"/>
        <end position="118"/>
    </location>
</feature>
<reference evidence="4" key="2">
    <citation type="submission" date="2016-01" db="EMBL/GenBank/DDBJ databases">
        <title>Draft Genome Sequence of Paenibacillus amylolyticus Heshi-A3 that Was Isolated from Fermented Rice Bran with Aging Salted Mackerel, Which Was Named Heshiko as Traditional Fermented Seafood in Japan.</title>
        <authorList>
            <person name="Akuzawa S."/>
            <person name="Nakagawa J."/>
            <person name="Kanekatsu T."/>
            <person name="Kubota E."/>
            <person name="Ohtake R."/>
            <person name="Suzuki T."/>
            <person name="Kanesaki Y."/>
        </authorList>
    </citation>
    <scope>NUCLEOTIDE SEQUENCE [LARGE SCALE GENOMIC DNA]</scope>
    <source>
        <strain evidence="4">Heshi-A3</strain>
    </source>
</reference>
<evidence type="ECO:0008006" key="6">
    <source>
        <dbReference type="Google" id="ProtNLM"/>
    </source>
</evidence>
<evidence type="ECO:0000313" key="4">
    <source>
        <dbReference type="Proteomes" id="UP000069697"/>
    </source>
</evidence>
<dbReference type="AlphaFoldDB" id="A0A100VMN3"/>
<proteinExistence type="predicted"/>
<dbReference type="EMBL" id="MRTJ01000002">
    <property type="protein sequence ID" value="OMF15105.1"/>
    <property type="molecule type" value="Genomic_DNA"/>
</dbReference>
<keyword evidence="1" id="KW-1133">Transmembrane helix</keyword>
<protein>
    <recommendedName>
        <fullName evidence="6">Zf-HC2 domain-containing protein</fullName>
    </recommendedName>
</protein>
<evidence type="ECO:0000313" key="2">
    <source>
        <dbReference type="EMBL" id="GAS82672.1"/>
    </source>
</evidence>
<organism evidence="2 4">
    <name type="scientific">Paenibacillus amylolyticus</name>
    <dbReference type="NCBI Taxonomy" id="1451"/>
    <lineage>
        <taxon>Bacteria</taxon>
        <taxon>Bacillati</taxon>
        <taxon>Bacillota</taxon>
        <taxon>Bacilli</taxon>
        <taxon>Bacillales</taxon>
        <taxon>Paenibacillaceae</taxon>
        <taxon>Paenibacillus</taxon>
    </lineage>
</organism>
<name>A0A100VMN3_PAEAM</name>
<dbReference type="OrthoDB" id="2679416at2"/>
<dbReference type="Proteomes" id="UP000187134">
    <property type="component" value="Unassembled WGS sequence"/>
</dbReference>
<keyword evidence="1" id="KW-0472">Membrane</keyword>
<comment type="caution">
    <text evidence="2">The sequence shown here is derived from an EMBL/GenBank/DDBJ whole genome shotgun (WGS) entry which is preliminary data.</text>
</comment>
<feature type="transmembrane region" description="Helical" evidence="1">
    <location>
        <begin position="179"/>
        <end position="196"/>
    </location>
</feature>
<evidence type="ECO:0000256" key="1">
    <source>
        <dbReference type="SAM" id="Phobius"/>
    </source>
</evidence>
<accession>A0A100VMN3</accession>
<sequence>MNCNEAQELFALVWDLPEAHPQRIAFHAHLAGCEECSEQFEVWEEAQILLHSIPVPVTEQQAERVNRNVMDRIYAESPWLLPEEAKVNRFSAAIRKHMSLWIAAFLAIFLCSFLYMAMFKPDVSEAEQTKVVATGILETGVAGSGPSSSGLYQYNMTGADRGSIIEPFVVSMGPAYPQYWMALSLLAIGMALFSLGRMHRTTNKRKQQGARA</sequence>
<dbReference type="Proteomes" id="UP000069697">
    <property type="component" value="Unassembled WGS sequence"/>
</dbReference>
<keyword evidence="1" id="KW-0812">Transmembrane</keyword>
<dbReference type="EMBL" id="BCNV01000001">
    <property type="protein sequence ID" value="GAS82672.1"/>
    <property type="molecule type" value="Genomic_DNA"/>
</dbReference>
<evidence type="ECO:0000313" key="3">
    <source>
        <dbReference type="EMBL" id="OMF15105.1"/>
    </source>
</evidence>
<dbReference type="RefSeq" id="WP_062835179.1">
    <property type="nucleotide sequence ID" value="NZ_BCNV01000001.1"/>
</dbReference>